<dbReference type="Proteomes" id="UP001217089">
    <property type="component" value="Unassembled WGS sequence"/>
</dbReference>
<organism evidence="1 2">
    <name type="scientific">Tegillarca granosa</name>
    <name type="common">Malaysian cockle</name>
    <name type="synonym">Anadara granosa</name>
    <dbReference type="NCBI Taxonomy" id="220873"/>
    <lineage>
        <taxon>Eukaryota</taxon>
        <taxon>Metazoa</taxon>
        <taxon>Spiralia</taxon>
        <taxon>Lophotrochozoa</taxon>
        <taxon>Mollusca</taxon>
        <taxon>Bivalvia</taxon>
        <taxon>Autobranchia</taxon>
        <taxon>Pteriomorphia</taxon>
        <taxon>Arcoida</taxon>
        <taxon>Arcoidea</taxon>
        <taxon>Arcidae</taxon>
        <taxon>Tegillarca</taxon>
    </lineage>
</organism>
<dbReference type="PANTHER" id="PTHR13994">
    <property type="entry name" value="NUDIX HYDROLASE RELATED"/>
    <property type="match status" value="1"/>
</dbReference>
<gene>
    <name evidence="1" type="ORF">KUTeg_024737</name>
</gene>
<protein>
    <recommendedName>
        <fullName evidence="3">Nudix hydrolase domain-containing protein</fullName>
    </recommendedName>
</protein>
<keyword evidence="2" id="KW-1185">Reference proteome</keyword>
<name>A0ABQ9DY76_TEGGR</name>
<proteinExistence type="predicted"/>
<dbReference type="Gene3D" id="3.90.79.10">
    <property type="entry name" value="Nucleoside Triphosphate Pyrophosphohydrolase"/>
    <property type="match status" value="1"/>
</dbReference>
<dbReference type="InterPro" id="IPR003293">
    <property type="entry name" value="Nudix_hydrolase6-like"/>
</dbReference>
<dbReference type="PANTHER" id="PTHR13994:SF46">
    <property type="entry name" value="NUCLEOSIDE DIPHOSPHATE-LINKED MOIETY X MOTIF 6"/>
    <property type="match status" value="1"/>
</dbReference>
<evidence type="ECO:0000313" key="2">
    <source>
        <dbReference type="Proteomes" id="UP001217089"/>
    </source>
</evidence>
<dbReference type="EMBL" id="JARBDR010000923">
    <property type="protein sequence ID" value="KAJ8298206.1"/>
    <property type="molecule type" value="Genomic_DNA"/>
</dbReference>
<dbReference type="PRINTS" id="PR01356">
    <property type="entry name" value="GFGPROTEIN"/>
</dbReference>
<accession>A0ABQ9DY76</accession>
<dbReference type="SUPFAM" id="SSF55811">
    <property type="entry name" value="Nudix"/>
    <property type="match status" value="1"/>
</dbReference>
<dbReference type="Gene3D" id="4.10.80.100">
    <property type="match status" value="1"/>
</dbReference>
<reference evidence="1 2" key="1">
    <citation type="submission" date="2022-12" db="EMBL/GenBank/DDBJ databases">
        <title>Chromosome-level genome of Tegillarca granosa.</title>
        <authorList>
            <person name="Kim J."/>
        </authorList>
    </citation>
    <scope>NUCLEOTIDE SEQUENCE [LARGE SCALE GENOMIC DNA]</scope>
    <source>
        <strain evidence="1">Teg-2019</strain>
        <tissue evidence="1">Adductor muscle</tissue>
    </source>
</reference>
<sequence>MQFVSILALRQQHLQPGAFGRSDIYIVCRLRPLSFELNPCEKEIKACQWMNLEELHNHKDITPITKRITTLALHGLHNGFDTVDITKERFKSVYKGLEYYLYHRNIGNL</sequence>
<evidence type="ECO:0000313" key="1">
    <source>
        <dbReference type="EMBL" id="KAJ8298206.1"/>
    </source>
</evidence>
<dbReference type="InterPro" id="IPR015797">
    <property type="entry name" value="NUDIX_hydrolase-like_dom_sf"/>
</dbReference>
<comment type="caution">
    <text evidence="1">The sequence shown here is derived from an EMBL/GenBank/DDBJ whole genome shotgun (WGS) entry which is preliminary data.</text>
</comment>
<evidence type="ECO:0008006" key="3">
    <source>
        <dbReference type="Google" id="ProtNLM"/>
    </source>
</evidence>